<evidence type="ECO:0000313" key="1">
    <source>
        <dbReference type="EMBL" id="JAH67540.1"/>
    </source>
</evidence>
<organism evidence="1">
    <name type="scientific">Anguilla anguilla</name>
    <name type="common">European freshwater eel</name>
    <name type="synonym">Muraena anguilla</name>
    <dbReference type="NCBI Taxonomy" id="7936"/>
    <lineage>
        <taxon>Eukaryota</taxon>
        <taxon>Metazoa</taxon>
        <taxon>Chordata</taxon>
        <taxon>Craniata</taxon>
        <taxon>Vertebrata</taxon>
        <taxon>Euteleostomi</taxon>
        <taxon>Actinopterygii</taxon>
        <taxon>Neopterygii</taxon>
        <taxon>Teleostei</taxon>
        <taxon>Anguilliformes</taxon>
        <taxon>Anguillidae</taxon>
        <taxon>Anguilla</taxon>
    </lineage>
</organism>
<dbReference type="EMBL" id="GBXM01041037">
    <property type="protein sequence ID" value="JAH67540.1"/>
    <property type="molecule type" value="Transcribed_RNA"/>
</dbReference>
<reference evidence="1" key="2">
    <citation type="journal article" date="2015" name="Fish Shellfish Immunol.">
        <title>Early steps in the European eel (Anguilla anguilla)-Vibrio vulnificus interaction in the gills: Role of the RtxA13 toxin.</title>
        <authorList>
            <person name="Callol A."/>
            <person name="Pajuelo D."/>
            <person name="Ebbesson L."/>
            <person name="Teles M."/>
            <person name="MacKenzie S."/>
            <person name="Amaro C."/>
        </authorList>
    </citation>
    <scope>NUCLEOTIDE SEQUENCE</scope>
</reference>
<sequence length="19" mass="2135">MQILASILKYGTVKVVEKN</sequence>
<dbReference type="AlphaFoldDB" id="A0A0E9UQQ7"/>
<reference evidence="1" key="1">
    <citation type="submission" date="2014-11" db="EMBL/GenBank/DDBJ databases">
        <authorList>
            <person name="Amaro Gonzalez C."/>
        </authorList>
    </citation>
    <scope>NUCLEOTIDE SEQUENCE</scope>
</reference>
<protein>
    <submittedName>
        <fullName evidence="1">Uncharacterized protein</fullName>
    </submittedName>
</protein>
<accession>A0A0E9UQQ7</accession>
<name>A0A0E9UQQ7_ANGAN</name>
<proteinExistence type="predicted"/>